<accession>A0A5C6ZFJ6</accession>
<gene>
    <name evidence="2" type="ORF">ESY86_11735</name>
</gene>
<proteinExistence type="predicted"/>
<keyword evidence="3" id="KW-1185">Reference proteome</keyword>
<feature type="transmembrane region" description="Helical" evidence="1">
    <location>
        <begin position="6"/>
        <end position="24"/>
    </location>
</feature>
<keyword evidence="1" id="KW-0472">Membrane</keyword>
<keyword evidence="1" id="KW-0812">Transmembrane</keyword>
<evidence type="ECO:0000313" key="2">
    <source>
        <dbReference type="EMBL" id="TXD88634.1"/>
    </source>
</evidence>
<comment type="caution">
    <text evidence="2">The sequence shown here is derived from an EMBL/GenBank/DDBJ whole genome shotgun (WGS) entry which is preliminary data.</text>
</comment>
<name>A0A5C6ZFJ6_9FLAO</name>
<sequence length="62" mass="6753">MIITITLILSFLVALNFLLLIFSCNRHSKVKKLSENGILSKPKELSVPTKELATAQLAPTGS</sequence>
<evidence type="ECO:0000256" key="1">
    <source>
        <dbReference type="SAM" id="Phobius"/>
    </source>
</evidence>
<dbReference type="RefSeq" id="WP_147086776.1">
    <property type="nucleotide sequence ID" value="NZ_VORM01000011.1"/>
</dbReference>
<dbReference type="EMBL" id="VORO01000012">
    <property type="protein sequence ID" value="TXD88634.1"/>
    <property type="molecule type" value="Genomic_DNA"/>
</dbReference>
<dbReference type="AlphaFoldDB" id="A0A5C6ZFJ6"/>
<protein>
    <submittedName>
        <fullName evidence="2">Uncharacterized protein</fullName>
    </submittedName>
</protein>
<organism evidence="2 3">
    <name type="scientific">Subsaximicrobium wynnwilliamsii</name>
    <dbReference type="NCBI Taxonomy" id="291179"/>
    <lineage>
        <taxon>Bacteria</taxon>
        <taxon>Pseudomonadati</taxon>
        <taxon>Bacteroidota</taxon>
        <taxon>Flavobacteriia</taxon>
        <taxon>Flavobacteriales</taxon>
        <taxon>Flavobacteriaceae</taxon>
        <taxon>Subsaximicrobium</taxon>
    </lineage>
</organism>
<evidence type="ECO:0000313" key="3">
    <source>
        <dbReference type="Proteomes" id="UP000321578"/>
    </source>
</evidence>
<reference evidence="2 3" key="1">
    <citation type="submission" date="2019-08" db="EMBL/GenBank/DDBJ databases">
        <title>Genomes of Subsaximicrobium wynnwilliamsii strains.</title>
        <authorList>
            <person name="Bowman J.P."/>
        </authorList>
    </citation>
    <scope>NUCLEOTIDE SEQUENCE [LARGE SCALE GENOMIC DNA]</scope>
    <source>
        <strain evidence="2 3">2-80-2</strain>
    </source>
</reference>
<keyword evidence="1" id="KW-1133">Transmembrane helix</keyword>
<dbReference type="Proteomes" id="UP000321578">
    <property type="component" value="Unassembled WGS sequence"/>
</dbReference>